<dbReference type="Proteomes" id="UP000095247">
    <property type="component" value="Unassembled WGS sequence"/>
</dbReference>
<comment type="caution">
    <text evidence="3">The sequence shown here is derived from an EMBL/GenBank/DDBJ whole genome shotgun (WGS) entry which is preliminary data.</text>
</comment>
<dbReference type="SUPFAM" id="SSF160574">
    <property type="entry name" value="BT0923-like"/>
    <property type="match status" value="1"/>
</dbReference>
<dbReference type="InterPro" id="IPR021533">
    <property type="entry name" value="PepSY-like"/>
</dbReference>
<feature type="chain" id="PRO_5009182305" description="Putative beta-lactamase-inhibitor-like PepSY-like domain-containing protein" evidence="1">
    <location>
        <begin position="23"/>
        <end position="143"/>
    </location>
</feature>
<evidence type="ECO:0000259" key="2">
    <source>
        <dbReference type="Pfam" id="PF11396"/>
    </source>
</evidence>
<dbReference type="EMBL" id="MDCO01000009">
    <property type="protein sequence ID" value="OEJ14820.1"/>
    <property type="molecule type" value="Genomic_DNA"/>
</dbReference>
<sequence>MTKKLFALLITLTIISTSSAFADWVVPASSLPQNARSFIQQIYPNTQIWKVERDDGKFEVKLSNGAKIDFLYNGDWHSIDGEYNAVPFSALPVNIASTIRNTYPQAAVIDIEKEWGNYKVKLNNFMELFISANGELIGQKFDD</sequence>
<dbReference type="RefSeq" id="WP_069726319.1">
    <property type="nucleotide sequence ID" value="NZ_MDCO01000009.1"/>
</dbReference>
<evidence type="ECO:0000313" key="4">
    <source>
        <dbReference type="Proteomes" id="UP000095247"/>
    </source>
</evidence>
<evidence type="ECO:0000313" key="3">
    <source>
        <dbReference type="EMBL" id="OEJ14820.1"/>
    </source>
</evidence>
<reference evidence="3 4" key="1">
    <citation type="submission" date="2016-08" db="EMBL/GenBank/DDBJ databases">
        <title>Characterization and recognition of Brachyspira hampsonii sp. nov., a novel intestinal spirochete that is pathogenic to pigs.</title>
        <authorList>
            <person name="Mirajkar N."/>
            <person name="La T."/>
            <person name="Phillips N."/>
            <person name="Hampson D."/>
            <person name="Gebhart C."/>
        </authorList>
    </citation>
    <scope>NUCLEOTIDE SEQUENCE [LARGE SCALE GENOMIC DNA]</scope>
    <source>
        <strain evidence="3 4">P280/1</strain>
    </source>
</reference>
<protein>
    <recommendedName>
        <fullName evidence="2">Putative beta-lactamase-inhibitor-like PepSY-like domain-containing protein</fullName>
    </recommendedName>
</protein>
<evidence type="ECO:0000256" key="1">
    <source>
        <dbReference type="SAM" id="SignalP"/>
    </source>
</evidence>
<dbReference type="AlphaFoldDB" id="A0A1E5NF64"/>
<accession>A0A1E5NF64</accession>
<dbReference type="Gene3D" id="3.40.1420.30">
    <property type="match status" value="1"/>
</dbReference>
<organism evidence="3 4">
    <name type="scientific">Brachyspira hampsonii</name>
    <dbReference type="NCBI Taxonomy" id="1287055"/>
    <lineage>
        <taxon>Bacteria</taxon>
        <taxon>Pseudomonadati</taxon>
        <taxon>Spirochaetota</taxon>
        <taxon>Spirochaetia</taxon>
        <taxon>Brachyspirales</taxon>
        <taxon>Brachyspiraceae</taxon>
        <taxon>Brachyspira</taxon>
    </lineage>
</organism>
<feature type="domain" description="Putative beta-lactamase-inhibitor-like PepSY-like" evidence="2">
    <location>
        <begin position="57"/>
        <end position="137"/>
    </location>
</feature>
<proteinExistence type="predicted"/>
<feature type="signal peptide" evidence="1">
    <location>
        <begin position="1"/>
        <end position="22"/>
    </location>
</feature>
<name>A0A1E5NF64_9SPIR</name>
<gene>
    <name evidence="3" type="ORF">BFL38_08260</name>
</gene>
<dbReference type="Pfam" id="PF11396">
    <property type="entry name" value="PepSY_like"/>
    <property type="match status" value="1"/>
</dbReference>
<keyword evidence="1" id="KW-0732">Signal</keyword>